<evidence type="ECO:0000313" key="1">
    <source>
        <dbReference type="EMBL" id="PYH90603.1"/>
    </source>
</evidence>
<sequence length="195" mass="20891">MEPHATPLRGTYCSSLRGCSVWKVIGPILTASKGIEEDRLRGHDFSFPIGSGAETLRILLLTPSSVQPDAVQSTTPRLQQFSVSTTTGGKRAVAILLSEAPFSSASGRYNLDGLLALQVLMVESLPTMLPIIPVADAACFLTSVQEYISGLETIELQPLINIESPTTAIATLDSTPNPSMSDGQYTDIFSRYMAL</sequence>
<dbReference type="OrthoDB" id="2129069at2759"/>
<evidence type="ECO:0000313" key="2">
    <source>
        <dbReference type="Proteomes" id="UP000247810"/>
    </source>
</evidence>
<reference evidence="1 2" key="1">
    <citation type="submission" date="2018-02" db="EMBL/GenBank/DDBJ databases">
        <title>The genomes of Aspergillus section Nigri reveals drivers in fungal speciation.</title>
        <authorList>
            <consortium name="DOE Joint Genome Institute"/>
            <person name="Vesth T.C."/>
            <person name="Nybo J."/>
            <person name="Theobald S."/>
            <person name="Brandl J."/>
            <person name="Frisvad J.C."/>
            <person name="Nielsen K.F."/>
            <person name="Lyhne E.K."/>
            <person name="Kogle M.E."/>
            <person name="Kuo A."/>
            <person name="Riley R."/>
            <person name="Clum A."/>
            <person name="Nolan M."/>
            <person name="Lipzen A."/>
            <person name="Salamov A."/>
            <person name="Henrissat B."/>
            <person name="Wiebenga A."/>
            <person name="De vries R.P."/>
            <person name="Grigoriev I.V."/>
            <person name="Mortensen U.H."/>
            <person name="Andersen M.R."/>
            <person name="Baker S.E."/>
        </authorList>
    </citation>
    <scope>NUCLEOTIDE SEQUENCE [LARGE SCALE GENOMIC DNA]</scope>
    <source>
        <strain evidence="1 2">CBS 707.79</strain>
    </source>
</reference>
<organism evidence="1 2">
    <name type="scientific">Aspergillus ellipticus CBS 707.79</name>
    <dbReference type="NCBI Taxonomy" id="1448320"/>
    <lineage>
        <taxon>Eukaryota</taxon>
        <taxon>Fungi</taxon>
        <taxon>Dikarya</taxon>
        <taxon>Ascomycota</taxon>
        <taxon>Pezizomycotina</taxon>
        <taxon>Eurotiomycetes</taxon>
        <taxon>Eurotiomycetidae</taxon>
        <taxon>Eurotiales</taxon>
        <taxon>Aspergillaceae</taxon>
        <taxon>Aspergillus</taxon>
        <taxon>Aspergillus subgen. Circumdati</taxon>
    </lineage>
</organism>
<dbReference type="Proteomes" id="UP000247810">
    <property type="component" value="Unassembled WGS sequence"/>
</dbReference>
<dbReference type="AlphaFoldDB" id="A0A319DHI1"/>
<name>A0A319DHI1_9EURO</name>
<accession>A0A319DHI1</accession>
<proteinExistence type="predicted"/>
<dbReference type="VEuPathDB" id="FungiDB:BO71DRAFT_402074"/>
<gene>
    <name evidence="1" type="ORF">BO71DRAFT_402074</name>
</gene>
<keyword evidence="2" id="KW-1185">Reference proteome</keyword>
<protein>
    <submittedName>
        <fullName evidence="1">Uncharacterized protein</fullName>
    </submittedName>
</protein>
<dbReference type="EMBL" id="KZ825977">
    <property type="protein sequence ID" value="PYH90603.1"/>
    <property type="molecule type" value="Genomic_DNA"/>
</dbReference>